<dbReference type="InterPro" id="IPR011010">
    <property type="entry name" value="DNA_brk_join_enz"/>
</dbReference>
<reference evidence="9 10" key="1">
    <citation type="submission" date="2016-05" db="EMBL/GenBank/DDBJ databases">
        <authorList>
            <person name="Lavstsen T."/>
            <person name="Jespersen J.S."/>
        </authorList>
    </citation>
    <scope>NUCLEOTIDE SEQUENCE [LARGE SCALE GENOMIC DNA]</scope>
    <source>
        <strain evidence="9 10">KCJ1736</strain>
    </source>
</reference>
<sequence>MPQPPTRLLAKIGLAYVNDQEPGIAREKRGRGFCYRLPGGELLSDSVELKRIKSLGVPPAYRDVWICIDPAGHLQATGFDARGRKQYRYHPDWHALRGETKFFQLKSFGKALPAIRRRALADVGKQDHGQEMTLAALTLLLDAAYLRVGNRSYLETNGTYGATTLLKRHVSFGETIELRFAAKGGQKVKRQLRHPRLQKILEEIADLPGKELFVWQDSENRVHSVDSSDLNAYLARIGGQGISAKTFRTWGGTLAAFCNAMEHVAAGDKPSIKGMCQAAAAELSNTPAICRKSYVHPAVLDIATEEKAQKKLSRILKVGAKPVSGLRADERRLLAFLP</sequence>
<evidence type="ECO:0000256" key="3">
    <source>
        <dbReference type="ARBA" id="ARBA00012891"/>
    </source>
</evidence>
<gene>
    <name evidence="9" type="ORF">A7J57_18915</name>
</gene>
<dbReference type="Gene3D" id="3.30.66.10">
    <property type="entry name" value="DNA topoisomerase I domain"/>
    <property type="match status" value="1"/>
</dbReference>
<dbReference type="InterPro" id="IPR013500">
    <property type="entry name" value="TopoI_cat_euk"/>
</dbReference>
<dbReference type="GO" id="GO:0006265">
    <property type="term" value="P:DNA topological change"/>
    <property type="evidence" value="ECO:0007669"/>
    <property type="project" value="InterPro"/>
</dbReference>
<dbReference type="InterPro" id="IPR014711">
    <property type="entry name" value="TopoI_cat_a-hlx-sub_euk"/>
</dbReference>
<keyword evidence="4" id="KW-0799">Topoisomerase</keyword>
<dbReference type="EC" id="5.6.2.1" evidence="3"/>
<dbReference type="Gene3D" id="3.90.15.10">
    <property type="entry name" value="Topoisomerase I, Chain A, domain 3"/>
    <property type="match status" value="1"/>
</dbReference>
<feature type="domain" description="DNA topoisomerase IB N-terminal" evidence="8">
    <location>
        <begin position="32"/>
        <end position="80"/>
    </location>
</feature>
<dbReference type="AlphaFoldDB" id="A0A176XHT3"/>
<dbReference type="InterPro" id="IPR049331">
    <property type="entry name" value="Top1B_N_bact"/>
</dbReference>
<dbReference type="GO" id="GO:0003917">
    <property type="term" value="F:DNA topoisomerase type I (single strand cut, ATP-independent) activity"/>
    <property type="evidence" value="ECO:0007669"/>
    <property type="project" value="UniProtKB-EC"/>
</dbReference>
<accession>A0A176XHT3</accession>
<feature type="domain" description="DNA topoisomerase I catalytic core eukaryotic-type" evidence="7">
    <location>
        <begin position="97"/>
        <end position="264"/>
    </location>
</feature>
<dbReference type="Pfam" id="PF01028">
    <property type="entry name" value="Topoisom_I"/>
    <property type="match status" value="1"/>
</dbReference>
<dbReference type="SUPFAM" id="SSF56349">
    <property type="entry name" value="DNA breaking-rejoining enzymes"/>
    <property type="match status" value="1"/>
</dbReference>
<comment type="catalytic activity">
    <reaction evidence="1">
        <text>ATP-independent breakage of single-stranded DNA, followed by passage and rejoining.</text>
        <dbReference type="EC" id="5.6.2.1"/>
    </reaction>
</comment>
<proteinExistence type="inferred from homology"/>
<dbReference type="SUPFAM" id="SSF55869">
    <property type="entry name" value="DNA topoisomerase I domain"/>
    <property type="match status" value="1"/>
</dbReference>
<evidence type="ECO:0000259" key="7">
    <source>
        <dbReference type="Pfam" id="PF01028"/>
    </source>
</evidence>
<dbReference type="Gene3D" id="1.10.132.120">
    <property type="match status" value="1"/>
</dbReference>
<evidence type="ECO:0000259" key="8">
    <source>
        <dbReference type="Pfam" id="PF21338"/>
    </source>
</evidence>
<dbReference type="PROSITE" id="PS52038">
    <property type="entry name" value="TOPO_IB_2"/>
    <property type="match status" value="1"/>
</dbReference>
<dbReference type="InterPro" id="IPR035447">
    <property type="entry name" value="DNA_topo_I_N_sf"/>
</dbReference>
<dbReference type="Proteomes" id="UP000077098">
    <property type="component" value="Unassembled WGS sequence"/>
</dbReference>
<dbReference type="Pfam" id="PF21338">
    <property type="entry name" value="Top1B_N_bact"/>
    <property type="match status" value="1"/>
</dbReference>
<keyword evidence="6 9" id="KW-0413">Isomerase</keyword>
<evidence type="ECO:0000256" key="4">
    <source>
        <dbReference type="ARBA" id="ARBA00023029"/>
    </source>
</evidence>
<evidence type="ECO:0000256" key="5">
    <source>
        <dbReference type="ARBA" id="ARBA00023125"/>
    </source>
</evidence>
<keyword evidence="5" id="KW-0238">DNA-binding</keyword>
<dbReference type="InterPro" id="IPR001631">
    <property type="entry name" value="TopoI"/>
</dbReference>
<comment type="similarity">
    <text evidence="2">Belongs to the type IB topoisomerase family.</text>
</comment>
<comment type="caution">
    <text evidence="9">The sequence shown here is derived from an EMBL/GenBank/DDBJ whole genome shotgun (WGS) entry which is preliminary data.</text>
</comment>
<evidence type="ECO:0000313" key="9">
    <source>
        <dbReference type="EMBL" id="OAE49466.1"/>
    </source>
</evidence>
<dbReference type="GO" id="GO:0003677">
    <property type="term" value="F:DNA binding"/>
    <property type="evidence" value="ECO:0007669"/>
    <property type="project" value="UniProtKB-KW"/>
</dbReference>
<dbReference type="PRINTS" id="PR00416">
    <property type="entry name" value="EUTPISMRASEI"/>
</dbReference>
<dbReference type="EMBL" id="LXPS01000002">
    <property type="protein sequence ID" value="OAE49466.1"/>
    <property type="molecule type" value="Genomic_DNA"/>
</dbReference>
<protein>
    <recommendedName>
        <fullName evidence="3">DNA topoisomerase</fullName>
        <ecNumber evidence="3">5.6.2.1</ecNumber>
    </recommendedName>
</protein>
<dbReference type="RefSeq" id="WP_063947117.1">
    <property type="nucleotide sequence ID" value="NZ_LXPS01000002.1"/>
</dbReference>
<evidence type="ECO:0000256" key="2">
    <source>
        <dbReference type="ARBA" id="ARBA00006645"/>
    </source>
</evidence>
<evidence type="ECO:0000256" key="6">
    <source>
        <dbReference type="ARBA" id="ARBA00023235"/>
    </source>
</evidence>
<evidence type="ECO:0000313" key="10">
    <source>
        <dbReference type="Proteomes" id="UP000077098"/>
    </source>
</evidence>
<name>A0A176XHT3_AGRTU</name>
<organism evidence="9 10">
    <name type="scientific">Agrobacterium tumefaciens</name>
    <dbReference type="NCBI Taxonomy" id="358"/>
    <lineage>
        <taxon>Bacteria</taxon>
        <taxon>Pseudomonadati</taxon>
        <taxon>Pseudomonadota</taxon>
        <taxon>Alphaproteobacteria</taxon>
        <taxon>Hyphomicrobiales</taxon>
        <taxon>Rhizobiaceae</taxon>
        <taxon>Rhizobium/Agrobacterium group</taxon>
        <taxon>Agrobacterium</taxon>
        <taxon>Agrobacterium tumefaciens complex</taxon>
    </lineage>
</organism>
<evidence type="ECO:0000256" key="1">
    <source>
        <dbReference type="ARBA" id="ARBA00000213"/>
    </source>
</evidence>